<feature type="compositionally biased region" description="Basic and acidic residues" evidence="2">
    <location>
        <begin position="216"/>
        <end position="233"/>
    </location>
</feature>
<feature type="compositionally biased region" description="Gly residues" evidence="2">
    <location>
        <begin position="238"/>
        <end position="255"/>
    </location>
</feature>
<dbReference type="InterPro" id="IPR040148">
    <property type="entry name" value="FMR1"/>
</dbReference>
<dbReference type="SUPFAM" id="SSF54791">
    <property type="entry name" value="Eukaryotic type KH-domain (KH-domain type I)"/>
    <property type="match status" value="1"/>
</dbReference>
<dbReference type="PANTHER" id="PTHR10603">
    <property type="entry name" value="FRAGILE X MENTAL RETARDATION SYNDROME-RELATED PROTEIN"/>
    <property type="match status" value="1"/>
</dbReference>
<evidence type="ECO:0000313" key="6">
    <source>
        <dbReference type="Proteomes" id="UP001476798"/>
    </source>
</evidence>
<feature type="compositionally biased region" description="Gly residues" evidence="2">
    <location>
        <begin position="184"/>
        <end position="194"/>
    </location>
</feature>
<evidence type="ECO:0000259" key="3">
    <source>
        <dbReference type="Pfam" id="PF16098"/>
    </source>
</evidence>
<dbReference type="Proteomes" id="UP001476798">
    <property type="component" value="Unassembled WGS sequence"/>
</dbReference>
<feature type="domain" description="Fragile X messenger ribonucleoprotein 1 C-terminal region 2" evidence="3">
    <location>
        <begin position="206"/>
        <end position="285"/>
    </location>
</feature>
<dbReference type="Gene3D" id="2.30.30.140">
    <property type="match status" value="1"/>
</dbReference>
<proteinExistence type="predicted"/>
<feature type="compositionally biased region" description="Basic and acidic residues" evidence="2">
    <location>
        <begin position="264"/>
        <end position="276"/>
    </location>
</feature>
<evidence type="ECO:0000256" key="2">
    <source>
        <dbReference type="SAM" id="MobiDB-lite"/>
    </source>
</evidence>
<protein>
    <recommendedName>
        <fullName evidence="7">K Homology domain-containing protein</fullName>
    </recommendedName>
</protein>
<dbReference type="PROSITE" id="PS50084">
    <property type="entry name" value="KH_TYPE_1"/>
    <property type="match status" value="1"/>
</dbReference>
<evidence type="ECO:0008006" key="7">
    <source>
        <dbReference type="Google" id="ProtNLM"/>
    </source>
</evidence>
<accession>A0ABV0N833</accession>
<evidence type="ECO:0000259" key="4">
    <source>
        <dbReference type="Pfam" id="PF18336"/>
    </source>
</evidence>
<organism evidence="5 6">
    <name type="scientific">Goodea atripinnis</name>
    <dbReference type="NCBI Taxonomy" id="208336"/>
    <lineage>
        <taxon>Eukaryota</taxon>
        <taxon>Metazoa</taxon>
        <taxon>Chordata</taxon>
        <taxon>Craniata</taxon>
        <taxon>Vertebrata</taxon>
        <taxon>Euteleostomi</taxon>
        <taxon>Actinopterygii</taxon>
        <taxon>Neopterygii</taxon>
        <taxon>Teleostei</taxon>
        <taxon>Neoteleostei</taxon>
        <taxon>Acanthomorphata</taxon>
        <taxon>Ovalentaria</taxon>
        <taxon>Atherinomorphae</taxon>
        <taxon>Cyprinodontiformes</taxon>
        <taxon>Goodeidae</taxon>
        <taxon>Goodea</taxon>
    </lineage>
</organism>
<feature type="domain" description="Agenet-like" evidence="4">
    <location>
        <begin position="18"/>
        <end position="35"/>
    </location>
</feature>
<dbReference type="Pfam" id="PF16098">
    <property type="entry name" value="FXMR_C2"/>
    <property type="match status" value="1"/>
</dbReference>
<reference evidence="5 6" key="1">
    <citation type="submission" date="2021-06" db="EMBL/GenBank/DDBJ databases">
        <authorList>
            <person name="Palmer J.M."/>
        </authorList>
    </citation>
    <scope>NUCLEOTIDE SEQUENCE [LARGE SCALE GENOMIC DNA]</scope>
    <source>
        <strain evidence="5 6">GA_2019</strain>
        <tissue evidence="5">Muscle</tissue>
    </source>
</reference>
<dbReference type="InterPro" id="IPR032196">
    <property type="entry name" value="FMR1_C2"/>
</dbReference>
<dbReference type="Pfam" id="PF18336">
    <property type="entry name" value="Tudor_FRX1"/>
    <property type="match status" value="1"/>
</dbReference>
<name>A0ABV0N833_9TELE</name>
<feature type="region of interest" description="Disordered" evidence="2">
    <location>
        <begin position="182"/>
        <end position="285"/>
    </location>
</feature>
<evidence type="ECO:0000256" key="1">
    <source>
        <dbReference type="PROSITE-ProRule" id="PRU00117"/>
    </source>
</evidence>
<sequence>MAAGGRGPLYVASLHLDRWQPERQIPFQDVRFPPPTGFSKEINESDEVEYAACDATLNEIVTLERLRPVNPNKPATKNTFVKIRLDVPEDLRQISRQLASRFHEQFVVRDDLMGLAIGTHGANIQQARKVPGVTNIDLDEETCTFHIYGEVGGLLLQMKWHTNKEWFLLCLWGPRKIDEQLRQIGGGGGGGGTGPRNPKDKSYVFDNGDDMQWGEPRLRHVRESKPRGQEDSLQHSSGGRGGGPSSSQSGIGGEGQSRHHHQRPMRDRVMKKDKQDAPALVNGVS</sequence>
<dbReference type="Gene3D" id="3.30.1370.10">
    <property type="entry name" value="K Homology domain, type 1"/>
    <property type="match status" value="1"/>
</dbReference>
<comment type="caution">
    <text evidence="5">The sequence shown here is derived from an EMBL/GenBank/DDBJ whole genome shotgun (WGS) entry which is preliminary data.</text>
</comment>
<dbReference type="InterPro" id="IPR036612">
    <property type="entry name" value="KH_dom_type_1_sf"/>
</dbReference>
<dbReference type="InterPro" id="IPR041560">
    <property type="entry name" value="Tudor_FRM1"/>
</dbReference>
<dbReference type="PANTHER" id="PTHR10603:SF4">
    <property type="entry name" value="FRAGILE X MESSENGER RIBONUCLEOPROTEIN 1"/>
    <property type="match status" value="1"/>
</dbReference>
<dbReference type="EMBL" id="JAHRIO010030205">
    <property type="protein sequence ID" value="MEQ2167523.1"/>
    <property type="molecule type" value="Genomic_DNA"/>
</dbReference>
<keyword evidence="1" id="KW-0694">RNA-binding</keyword>
<evidence type="ECO:0000313" key="5">
    <source>
        <dbReference type="EMBL" id="MEQ2167523.1"/>
    </source>
</evidence>
<keyword evidence="6" id="KW-1185">Reference proteome</keyword>
<gene>
    <name evidence="5" type="ORF">GOODEAATRI_004994</name>
</gene>